<dbReference type="InterPro" id="IPR029058">
    <property type="entry name" value="AB_hydrolase_fold"/>
</dbReference>
<feature type="region of interest" description="Disordered" evidence="1">
    <location>
        <begin position="1"/>
        <end position="22"/>
    </location>
</feature>
<dbReference type="SUPFAM" id="SSF53474">
    <property type="entry name" value="alpha/beta-Hydrolases"/>
    <property type="match status" value="1"/>
</dbReference>
<evidence type="ECO:0000313" key="3">
    <source>
        <dbReference type="EMBL" id="KAK0609769.1"/>
    </source>
</evidence>
<dbReference type="Pfam" id="PF09994">
    <property type="entry name" value="T6SS_Tle1-like_cat"/>
    <property type="match status" value="1"/>
</dbReference>
<dbReference type="EMBL" id="JAULSR010000012">
    <property type="protein sequence ID" value="KAK0609769.1"/>
    <property type="molecule type" value="Genomic_DNA"/>
</dbReference>
<feature type="region of interest" description="Disordered" evidence="1">
    <location>
        <begin position="396"/>
        <end position="417"/>
    </location>
</feature>
<dbReference type="PANTHER" id="PTHR33840:SF1">
    <property type="entry name" value="TLE1 PHOSPHOLIPASE DOMAIN-CONTAINING PROTEIN"/>
    <property type="match status" value="1"/>
</dbReference>
<feature type="compositionally biased region" description="Basic and acidic residues" evidence="1">
    <location>
        <begin position="401"/>
        <end position="412"/>
    </location>
</feature>
<dbReference type="InterPro" id="IPR018712">
    <property type="entry name" value="Tle1-like_cat"/>
</dbReference>
<evidence type="ECO:0000256" key="1">
    <source>
        <dbReference type="SAM" id="MobiDB-lite"/>
    </source>
</evidence>
<dbReference type="PANTHER" id="PTHR33840">
    <property type="match status" value="1"/>
</dbReference>
<reference evidence="3" key="1">
    <citation type="submission" date="2023-06" db="EMBL/GenBank/DDBJ databases">
        <title>Genome-scale phylogeny and comparative genomics of the fungal order Sordariales.</title>
        <authorList>
            <consortium name="Lawrence Berkeley National Laboratory"/>
            <person name="Hensen N."/>
            <person name="Bonometti L."/>
            <person name="Westerberg I."/>
            <person name="Brannstrom I.O."/>
            <person name="Guillou S."/>
            <person name="Cros-Aarteil S."/>
            <person name="Calhoun S."/>
            <person name="Haridas S."/>
            <person name="Kuo A."/>
            <person name="Mondo S."/>
            <person name="Pangilinan J."/>
            <person name="Riley R."/>
            <person name="LaButti K."/>
            <person name="Andreopoulos B."/>
            <person name="Lipzen A."/>
            <person name="Chen C."/>
            <person name="Yanf M."/>
            <person name="Daum C."/>
            <person name="Ng V."/>
            <person name="Clum A."/>
            <person name="Steindorff A."/>
            <person name="Ohm R."/>
            <person name="Martin F."/>
            <person name="Silar P."/>
            <person name="Natvig D."/>
            <person name="Lalanne C."/>
            <person name="Gautier V."/>
            <person name="Ament-velasquez S.L."/>
            <person name="Kruys A."/>
            <person name="Hutchinson M.I."/>
            <person name="Powell A.J."/>
            <person name="Barry K."/>
            <person name="Miller A.N."/>
            <person name="Grigoriev I.V."/>
            <person name="Debuchy R."/>
            <person name="Gladieux P."/>
            <person name="Thoren M.H."/>
            <person name="Johannesson H."/>
        </authorList>
    </citation>
    <scope>NUCLEOTIDE SEQUENCE</scope>
    <source>
        <strain evidence="3">SMH3391-2</strain>
    </source>
</reference>
<proteinExistence type="predicted"/>
<name>A0AA39TJR5_9PEZI</name>
<organism evidence="3 4">
    <name type="scientific">Bombardia bombarda</name>
    <dbReference type="NCBI Taxonomy" id="252184"/>
    <lineage>
        <taxon>Eukaryota</taxon>
        <taxon>Fungi</taxon>
        <taxon>Dikarya</taxon>
        <taxon>Ascomycota</taxon>
        <taxon>Pezizomycotina</taxon>
        <taxon>Sordariomycetes</taxon>
        <taxon>Sordariomycetidae</taxon>
        <taxon>Sordariales</taxon>
        <taxon>Lasiosphaeriaceae</taxon>
        <taxon>Bombardia</taxon>
    </lineage>
</organism>
<evidence type="ECO:0000259" key="2">
    <source>
        <dbReference type="Pfam" id="PF09994"/>
    </source>
</evidence>
<feature type="domain" description="T6SS Phospholipase effector Tle1-like catalytic" evidence="2">
    <location>
        <begin position="24"/>
        <end position="319"/>
    </location>
</feature>
<dbReference type="AlphaFoldDB" id="A0AA39TJR5"/>
<evidence type="ECO:0000313" key="4">
    <source>
        <dbReference type="Proteomes" id="UP001174934"/>
    </source>
</evidence>
<dbReference type="Proteomes" id="UP001174934">
    <property type="component" value="Unassembled WGS sequence"/>
</dbReference>
<gene>
    <name evidence="3" type="ORF">B0T17DRAFT_501294</name>
</gene>
<feature type="compositionally biased region" description="Polar residues" evidence="1">
    <location>
        <begin position="1"/>
        <end position="14"/>
    </location>
</feature>
<accession>A0AA39TJR5</accession>
<sequence>MASPLTTPSTSTGIQPVPTKGSPKRIICCCDGTWMDSLGKKGYEPPSNVTRISRVFCRTCSDGTSQIINYHAGVGTANSIDQFTGGAFGMGLDRDIREVYNFICTNYVDGDDIILIGFSRGAFTARSTADMIASIGLLTPEGFDHFYTIFDDYENIGNTGRDTDDFLVPGLPEYNNSYGQAKIEWENARVLKYKDGLKHLKYTRDTHHDGVTEIRIKALAVWDTVGTLGIPPAPVIGVPDTTCTWRFTNTQISNKVENAFQALALDEPRYAFRPALWERIPGNKTNLKQVWFPGTHSNVGGGWPDQQMANITLAWMCDQLSTLGVEFSLARMTTIFLSSLCYSAAHPFPYVPPTKTQTLSSPLKSLGKLLPFKKNPLSGSGPKPWAVPELFQYPSTSPQRDAAECDGKDRHPPTPRAATEANTIEIQRLWQYARPWGTGIIRGPTSILQTAAGKTVRRPGLFMRVDENTNEDTKEPLINTCERIHSSVRVRLVAGGLGIDDREEWKCEALLRGGGQDGKQPLWRLEKGTGFQTGEGEGWGGGWHPRAVGLPGGEYDGVDLYELGEGDNAWRWVYVGKVEGAGREKVPSRVVLPEEPLRGYWERYLLGMLRGNPDVWRWAQKGLKIEG</sequence>
<keyword evidence="4" id="KW-1185">Reference proteome</keyword>
<protein>
    <recommendedName>
        <fullName evidence="2">T6SS Phospholipase effector Tle1-like catalytic domain-containing protein</fullName>
    </recommendedName>
</protein>
<comment type="caution">
    <text evidence="3">The sequence shown here is derived from an EMBL/GenBank/DDBJ whole genome shotgun (WGS) entry which is preliminary data.</text>
</comment>